<dbReference type="SUPFAM" id="SSF53335">
    <property type="entry name" value="S-adenosyl-L-methionine-dependent methyltransferases"/>
    <property type="match status" value="1"/>
</dbReference>
<gene>
    <name evidence="1" type="ORF">HXK09_09885</name>
</gene>
<feature type="non-terminal residue" evidence="1">
    <location>
        <position position="132"/>
    </location>
</feature>
<dbReference type="EMBL" id="JABZGF010000470">
    <property type="protein sequence ID" value="MBF0967424.1"/>
    <property type="molecule type" value="Genomic_DNA"/>
</dbReference>
<dbReference type="InterPro" id="IPR029063">
    <property type="entry name" value="SAM-dependent_MTases_sf"/>
</dbReference>
<dbReference type="Proteomes" id="UP000759246">
    <property type="component" value="Unassembled WGS sequence"/>
</dbReference>
<accession>A0A929RSK6</accession>
<dbReference type="PANTHER" id="PTHR12133">
    <property type="entry name" value="TRNA (ADENINE(58)-N(1))-METHYLTRANSFERASE"/>
    <property type="match status" value="1"/>
</dbReference>
<evidence type="ECO:0000313" key="2">
    <source>
        <dbReference type="Proteomes" id="UP000759246"/>
    </source>
</evidence>
<dbReference type="PANTHER" id="PTHR12133:SF1">
    <property type="entry name" value="TRNA (ADENINE(58)-N(1))-METHYLTRANSFERASE, MITOCHONDRIAL"/>
    <property type="match status" value="1"/>
</dbReference>
<dbReference type="Gene3D" id="3.40.50.150">
    <property type="entry name" value="Vaccinia Virus protein VP39"/>
    <property type="match status" value="1"/>
</dbReference>
<name>A0A929RSK6_9ACTO</name>
<sequence>MTIQRNNFETATDFGQSVRRGLLSEGDRVQVRDPKGRFHQVILVRGGRFQSNRGGFNHDDVIGRPDGQVIVTDEGRQFQILRPLQVDYVMSMPRGAAVVYPKDAGVITRMGDIFPGATVVEAGAGSGALSMA</sequence>
<dbReference type="GO" id="GO:0030488">
    <property type="term" value="P:tRNA methylation"/>
    <property type="evidence" value="ECO:0007669"/>
    <property type="project" value="InterPro"/>
</dbReference>
<dbReference type="Gene3D" id="3.10.330.20">
    <property type="match status" value="1"/>
</dbReference>
<reference evidence="1" key="1">
    <citation type="submission" date="2020-04" db="EMBL/GenBank/DDBJ databases">
        <title>Deep metagenomics examines the oral microbiome during advanced dental caries in children, revealing novel taxa and co-occurrences with host molecules.</title>
        <authorList>
            <person name="Baker J.L."/>
            <person name="Morton J.T."/>
            <person name="Dinis M."/>
            <person name="Alvarez R."/>
            <person name="Tran N.C."/>
            <person name="Knight R."/>
            <person name="Edlund A."/>
        </authorList>
    </citation>
    <scope>NUCLEOTIDE SEQUENCE</scope>
    <source>
        <strain evidence="1">JCVI_30_bin.13</strain>
    </source>
</reference>
<dbReference type="Pfam" id="PF14801">
    <property type="entry name" value="TrmI-like_N"/>
    <property type="match status" value="1"/>
</dbReference>
<dbReference type="PROSITE" id="PS51620">
    <property type="entry name" value="SAM_TRM61"/>
    <property type="match status" value="1"/>
</dbReference>
<dbReference type="InterPro" id="IPR014816">
    <property type="entry name" value="tRNA_MeTrfase_Gcd14"/>
</dbReference>
<protein>
    <submittedName>
        <fullName evidence="1">tRNA (Adenine-N1)-methyltransferase</fullName>
    </submittedName>
</protein>
<dbReference type="GO" id="GO:0160107">
    <property type="term" value="F:tRNA (adenine(58)-N1)-methyltransferase activity"/>
    <property type="evidence" value="ECO:0007669"/>
    <property type="project" value="InterPro"/>
</dbReference>
<comment type="caution">
    <text evidence="1">The sequence shown here is derived from an EMBL/GenBank/DDBJ whole genome shotgun (WGS) entry which is preliminary data.</text>
</comment>
<evidence type="ECO:0000313" key="1">
    <source>
        <dbReference type="EMBL" id="MBF0967424.1"/>
    </source>
</evidence>
<dbReference type="AlphaFoldDB" id="A0A929RSK6"/>
<proteinExistence type="predicted"/>
<organism evidence="1 2">
    <name type="scientific">Actinomyces bouchesdurhonensis</name>
    <dbReference type="NCBI Taxonomy" id="1852361"/>
    <lineage>
        <taxon>Bacteria</taxon>
        <taxon>Bacillati</taxon>
        <taxon>Actinomycetota</taxon>
        <taxon>Actinomycetes</taxon>
        <taxon>Actinomycetales</taxon>
        <taxon>Actinomycetaceae</taxon>
        <taxon>Actinomyces</taxon>
    </lineage>
</organism>
<dbReference type="GO" id="GO:0031515">
    <property type="term" value="C:tRNA (m1A) methyltransferase complex"/>
    <property type="evidence" value="ECO:0007669"/>
    <property type="project" value="InterPro"/>
</dbReference>